<dbReference type="Proteomes" id="UP000179524">
    <property type="component" value="Unassembled WGS sequence"/>
</dbReference>
<dbReference type="EMBL" id="MLQR01000043">
    <property type="protein sequence ID" value="OIJ11175.1"/>
    <property type="molecule type" value="Genomic_DNA"/>
</dbReference>
<dbReference type="InterPro" id="IPR024992">
    <property type="entry name" value="DUF3891"/>
</dbReference>
<reference evidence="1 2" key="1">
    <citation type="submission" date="2016-10" db="EMBL/GenBank/DDBJ databases">
        <title>Draft genome sequences of four alkaliphilic bacteria belonging to the Anaerobacillus genus.</title>
        <authorList>
            <person name="Bassil N.M."/>
            <person name="Lloyd J.R."/>
        </authorList>
    </citation>
    <scope>NUCLEOTIDE SEQUENCE [LARGE SCALE GENOMIC DNA]</scope>
    <source>
        <strain evidence="1 2">DSM 18345</strain>
    </source>
</reference>
<organism evidence="1 2">
    <name type="scientific">Anaerobacillus alkalilacustris</name>
    <dbReference type="NCBI Taxonomy" id="393763"/>
    <lineage>
        <taxon>Bacteria</taxon>
        <taxon>Bacillati</taxon>
        <taxon>Bacillota</taxon>
        <taxon>Bacilli</taxon>
        <taxon>Bacillales</taxon>
        <taxon>Bacillaceae</taxon>
        <taxon>Anaerobacillus</taxon>
    </lineage>
</organism>
<evidence type="ECO:0000313" key="1">
    <source>
        <dbReference type="EMBL" id="OIJ11175.1"/>
    </source>
</evidence>
<comment type="caution">
    <text evidence="1">The sequence shown here is derived from an EMBL/GenBank/DDBJ whole genome shotgun (WGS) entry which is preliminary data.</text>
</comment>
<dbReference type="AlphaFoldDB" id="A0A1S2LI64"/>
<sequence length="254" mass="30298">MVVTEREHEVLLFEQHEHAKVCGELAEAWREEYFIGKSKRRSVIYAIYEHDNGWIQLDKTPLINRDRKIPFSFIDYPLTSKIKAYKKGIDIIEKKDGYAALICSLHYASFFERYTNGRGEDFLSLERERQNKLKEKLYIHKSEEEDLLFHYDLLQFCDNLSLYLCMNEPGVDKKNEVIWFRKGFSQRFAYNNKKRIVAHWLDKNTVSLTDFPFNKELTVSLKYKCIQKSQMSNLQVEYKHQKSKQRIITIVGCN</sequence>
<proteinExistence type="predicted"/>
<evidence type="ECO:0000313" key="2">
    <source>
        <dbReference type="Proteomes" id="UP000179524"/>
    </source>
</evidence>
<keyword evidence="2" id="KW-1185">Reference proteome</keyword>
<name>A0A1S2LI64_9BACI</name>
<dbReference type="OrthoDB" id="190426at2"/>
<accession>A0A1S2LI64</accession>
<dbReference type="RefSeq" id="WP_071310639.1">
    <property type="nucleotide sequence ID" value="NZ_MLQR01000043.1"/>
</dbReference>
<dbReference type="Pfam" id="PF13030">
    <property type="entry name" value="DUF3891"/>
    <property type="match status" value="1"/>
</dbReference>
<protein>
    <submittedName>
        <fullName evidence="1">Uncharacterized protein</fullName>
    </submittedName>
</protein>
<gene>
    <name evidence="1" type="ORF">BKP37_16080</name>
</gene>